<dbReference type="STRING" id="1867952.MTBPR1_40188"/>
<evidence type="ECO:0000259" key="1">
    <source>
        <dbReference type="SMART" id="SM00873"/>
    </source>
</evidence>
<dbReference type="GO" id="GO:0003723">
    <property type="term" value="F:RNA binding"/>
    <property type="evidence" value="ECO:0007669"/>
    <property type="project" value="InterPro"/>
</dbReference>
<dbReference type="OrthoDB" id="9789812at2"/>
<dbReference type="InterPro" id="IPR020825">
    <property type="entry name" value="Phe-tRNA_synthase-like_B3/B4"/>
</dbReference>
<dbReference type="RefSeq" id="WP_069189207.1">
    <property type="nucleotide sequence ID" value="NZ_FLYE01000034.1"/>
</dbReference>
<sequence>MKISLSDDFAQRDIRLRLGLIQADVFIEDSKPEFIAKLDDVVERRIAEFNAQPASSDPQIMATRKAYKALGKDPARYRPAAEALTRRLLSGKGIYHVNNVVDVNNLISIKSGISIGTYITEKIEGDVIFRRANAGESYKGIGRGDLNLEGLPIFCDELGPFGCPTSDSERTMITKGHHTIAMVLINFGDDAALEGYLEETQALLKDYCQAENITTTLV</sequence>
<dbReference type="EMBL" id="FLYE01000034">
    <property type="protein sequence ID" value="SCA57165.1"/>
    <property type="molecule type" value="Genomic_DNA"/>
</dbReference>
<evidence type="ECO:0000313" key="2">
    <source>
        <dbReference type="EMBL" id="SCA57165.1"/>
    </source>
</evidence>
<accession>A0A1C3RIR5</accession>
<protein>
    <submittedName>
        <fullName evidence="2">B3/4 domain protein</fullName>
    </submittedName>
</protein>
<dbReference type="AlphaFoldDB" id="A0A1C3RIR5"/>
<organism evidence="2 3">
    <name type="scientific">Candidatus Terasakiella magnetica</name>
    <dbReference type="NCBI Taxonomy" id="1867952"/>
    <lineage>
        <taxon>Bacteria</taxon>
        <taxon>Pseudomonadati</taxon>
        <taxon>Pseudomonadota</taxon>
        <taxon>Alphaproteobacteria</taxon>
        <taxon>Rhodospirillales</taxon>
        <taxon>Terasakiellaceae</taxon>
        <taxon>Terasakiella</taxon>
    </lineage>
</organism>
<name>A0A1C3RIR5_9PROT</name>
<dbReference type="SMART" id="SM00873">
    <property type="entry name" value="B3_4"/>
    <property type="match status" value="1"/>
</dbReference>
<dbReference type="GO" id="GO:0004826">
    <property type="term" value="F:phenylalanine-tRNA ligase activity"/>
    <property type="evidence" value="ECO:0007669"/>
    <property type="project" value="InterPro"/>
</dbReference>
<feature type="domain" description="B3/B4 tRNA-binding" evidence="1">
    <location>
        <begin position="62"/>
        <end position="209"/>
    </location>
</feature>
<gene>
    <name evidence="2" type="ORF">MTBPR1_40188</name>
</gene>
<evidence type="ECO:0000313" key="3">
    <source>
        <dbReference type="Proteomes" id="UP000231658"/>
    </source>
</evidence>
<dbReference type="Pfam" id="PF03483">
    <property type="entry name" value="B3_4"/>
    <property type="match status" value="1"/>
</dbReference>
<dbReference type="Gene3D" id="3.50.40.10">
    <property type="entry name" value="Phenylalanyl-trna Synthetase, Chain B, domain 3"/>
    <property type="match status" value="1"/>
</dbReference>
<proteinExistence type="predicted"/>
<dbReference type="PANTHER" id="PTHR39209:SF2">
    <property type="entry name" value="CYTOPLASMIC PROTEIN"/>
    <property type="match status" value="1"/>
</dbReference>
<dbReference type="SUPFAM" id="SSF56037">
    <property type="entry name" value="PheT/TilS domain"/>
    <property type="match status" value="1"/>
</dbReference>
<dbReference type="PANTHER" id="PTHR39209">
    <property type="match status" value="1"/>
</dbReference>
<keyword evidence="3" id="KW-1185">Reference proteome</keyword>
<dbReference type="Proteomes" id="UP000231658">
    <property type="component" value="Unassembled WGS sequence"/>
</dbReference>
<reference evidence="2 3" key="1">
    <citation type="submission" date="2016-07" db="EMBL/GenBank/DDBJ databases">
        <authorList>
            <person name="Lefevre C.T."/>
        </authorList>
    </citation>
    <scope>NUCLEOTIDE SEQUENCE [LARGE SCALE GENOMIC DNA]</scope>
    <source>
        <strain evidence="2">PR1</strain>
    </source>
</reference>
<dbReference type="InterPro" id="IPR005146">
    <property type="entry name" value="B3/B4_tRNA-bd"/>
</dbReference>